<dbReference type="GO" id="GO:0009252">
    <property type="term" value="P:peptidoglycan biosynthetic process"/>
    <property type="evidence" value="ECO:0007669"/>
    <property type="project" value="UniProtKB-UniRule"/>
</dbReference>
<keyword evidence="6 10" id="KW-0573">Peptidoglycan synthesis</keyword>
<protein>
    <recommendedName>
        <fullName evidence="10">UDP-N-acetylglucosamine--N-acetylmuramyl-(pentapeptide) pyrophosphoryl-undecaprenol N-acetylglucosamine transferase</fullName>
        <ecNumber evidence="10">2.4.1.227</ecNumber>
    </recommendedName>
    <alternativeName>
        <fullName evidence="10">Undecaprenyl-PP-MurNAc-pentapeptide-UDPGlcNAc GlcNAc transferase</fullName>
    </alternativeName>
</protein>
<dbReference type="Pfam" id="PF04101">
    <property type="entry name" value="Glyco_tran_28_C"/>
    <property type="match status" value="1"/>
</dbReference>
<dbReference type="GO" id="GO:0008360">
    <property type="term" value="P:regulation of cell shape"/>
    <property type="evidence" value="ECO:0007669"/>
    <property type="project" value="UniProtKB-KW"/>
</dbReference>
<comment type="subcellular location">
    <subcellularLocation>
        <location evidence="10">Cell membrane</location>
        <topology evidence="10">Peripheral membrane protein</topology>
        <orientation evidence="10">Cytoplasmic side</orientation>
    </subcellularLocation>
</comment>
<dbReference type="GO" id="GO:0005975">
    <property type="term" value="P:carbohydrate metabolic process"/>
    <property type="evidence" value="ECO:0007669"/>
    <property type="project" value="InterPro"/>
</dbReference>
<sequence>MTTVSTRPVLIMAGGTGGHIFPGIAVADELRRRGVPVVWLGANGGLETELVPKAGVAIETIAIGGVRGKGIATLVQAPLRIARAVLAARAVVKRLAPRSVLSMGGYAAGPGGIAAWLAGFPLVVHEQNRVPGVTNKALARVARRVLAGFADAFPLMQKLTWVGNPVRAAIAAIAPPNERLAGRAGAPRLLVLGGSLGAQALNARVPQALAQLPGERPEVRHQCGAKHADAARKAYAEAGVAASVEPFIDDMAGAYAWADLVVCRAGALTLAEVAAAGLGAILVPFPHAVDDHQTRNAEAFVTAGAAVLLQEKNTDAATLARELARLLGDRAQLVRMGEAARTLAKPDAAAAIADVCLEVAA</sequence>
<feature type="binding site" evidence="10">
    <location>
        <position position="195"/>
    </location>
    <ligand>
        <name>UDP-N-acetyl-alpha-D-glucosamine</name>
        <dbReference type="ChEBI" id="CHEBI:57705"/>
    </ligand>
</feature>
<feature type="binding site" evidence="10">
    <location>
        <position position="293"/>
    </location>
    <ligand>
        <name>UDP-N-acetyl-alpha-D-glucosamine</name>
        <dbReference type="ChEBI" id="CHEBI:57705"/>
    </ligand>
</feature>
<evidence type="ECO:0000259" key="11">
    <source>
        <dbReference type="Pfam" id="PF03033"/>
    </source>
</evidence>
<dbReference type="GO" id="GO:0051301">
    <property type="term" value="P:cell division"/>
    <property type="evidence" value="ECO:0007669"/>
    <property type="project" value="UniProtKB-KW"/>
</dbReference>
<feature type="domain" description="Glycosyl transferase family 28 C-terminal" evidence="12">
    <location>
        <begin position="189"/>
        <end position="350"/>
    </location>
</feature>
<feature type="binding site" evidence="10">
    <location>
        <position position="167"/>
    </location>
    <ligand>
        <name>UDP-N-acetyl-alpha-D-glucosamine</name>
        <dbReference type="ChEBI" id="CHEBI:57705"/>
    </ligand>
</feature>
<keyword evidence="9 10" id="KW-0961">Cell wall biogenesis/degradation</keyword>
<dbReference type="RefSeq" id="WP_263543892.1">
    <property type="nucleotide sequence ID" value="NZ_JAOVZO020000012.1"/>
</dbReference>
<feature type="domain" description="Glycosyltransferase family 28 N-terminal" evidence="11">
    <location>
        <begin position="9"/>
        <end position="146"/>
    </location>
</feature>
<dbReference type="AlphaFoldDB" id="A0A9X3YKW5"/>
<dbReference type="CDD" id="cd03785">
    <property type="entry name" value="GT28_MurG"/>
    <property type="match status" value="1"/>
</dbReference>
<comment type="caution">
    <text evidence="10">Lacks conserved residue(s) required for the propagation of feature annotation.</text>
</comment>
<keyword evidence="1 10" id="KW-1003">Cell membrane</keyword>
<dbReference type="SUPFAM" id="SSF53756">
    <property type="entry name" value="UDP-Glycosyltransferase/glycogen phosphorylase"/>
    <property type="match status" value="1"/>
</dbReference>
<dbReference type="GO" id="GO:0050511">
    <property type="term" value="F:undecaprenyldiphospho-muramoylpentapeptide beta-N-acetylglucosaminyltransferase activity"/>
    <property type="evidence" value="ECO:0007669"/>
    <property type="project" value="UniProtKB-UniRule"/>
</dbReference>
<dbReference type="Pfam" id="PF03033">
    <property type="entry name" value="Glyco_transf_28"/>
    <property type="match status" value="1"/>
</dbReference>
<feature type="binding site" evidence="10">
    <location>
        <begin position="16"/>
        <end position="18"/>
    </location>
    <ligand>
        <name>UDP-N-acetyl-alpha-D-glucosamine</name>
        <dbReference type="ChEBI" id="CHEBI:57705"/>
    </ligand>
</feature>
<dbReference type="InterPro" id="IPR006009">
    <property type="entry name" value="GlcNAc_MurG"/>
</dbReference>
<dbReference type="Gene3D" id="3.40.50.2000">
    <property type="entry name" value="Glycogen Phosphorylase B"/>
    <property type="match status" value="2"/>
</dbReference>
<evidence type="ECO:0000256" key="6">
    <source>
        <dbReference type="ARBA" id="ARBA00022984"/>
    </source>
</evidence>
<feature type="binding site" evidence="10">
    <location>
        <position position="128"/>
    </location>
    <ligand>
        <name>UDP-N-acetyl-alpha-D-glucosamine</name>
        <dbReference type="ChEBI" id="CHEBI:57705"/>
    </ligand>
</feature>
<name>A0A9X3YKW5_9GAMM</name>
<keyword evidence="14" id="KW-1185">Reference proteome</keyword>
<comment type="similarity">
    <text evidence="10">Belongs to the glycosyltransferase 28 family. MurG subfamily.</text>
</comment>
<comment type="function">
    <text evidence="10">Cell wall formation. Catalyzes the transfer of a GlcNAc subunit on undecaprenyl-pyrophosphoryl-MurNAc-pentapeptide (lipid intermediate I) to form undecaprenyl-pyrophosphoryl-MurNAc-(pentapeptide)GlcNAc (lipid intermediate II).</text>
</comment>
<dbReference type="InterPro" id="IPR004276">
    <property type="entry name" value="GlycoTrans_28_N"/>
</dbReference>
<dbReference type="GO" id="GO:0005886">
    <property type="term" value="C:plasma membrane"/>
    <property type="evidence" value="ECO:0007669"/>
    <property type="project" value="UniProtKB-SubCell"/>
</dbReference>
<reference evidence="13" key="1">
    <citation type="submission" date="2023-02" db="EMBL/GenBank/DDBJ databases">
        <title>Tahibacter soli sp. nov. isolated from soil.</title>
        <authorList>
            <person name="Baek J.H."/>
            <person name="Lee J.K."/>
            <person name="Choi D.G."/>
            <person name="Jeon C.O."/>
        </authorList>
    </citation>
    <scope>NUCLEOTIDE SEQUENCE</scope>
    <source>
        <strain evidence="13">BL</strain>
    </source>
</reference>
<comment type="catalytic activity">
    <reaction evidence="10">
        <text>di-trans,octa-cis-undecaprenyl diphospho-N-acetyl-alpha-D-muramoyl-L-alanyl-D-glutamyl-meso-2,6-diaminopimeloyl-D-alanyl-D-alanine + UDP-N-acetyl-alpha-D-glucosamine = di-trans,octa-cis-undecaprenyl diphospho-[N-acetyl-alpha-D-glucosaminyl-(1-&gt;4)]-N-acetyl-alpha-D-muramoyl-L-alanyl-D-glutamyl-meso-2,6-diaminopimeloyl-D-alanyl-D-alanine + UDP + H(+)</text>
        <dbReference type="Rhea" id="RHEA:31227"/>
        <dbReference type="ChEBI" id="CHEBI:15378"/>
        <dbReference type="ChEBI" id="CHEBI:57705"/>
        <dbReference type="ChEBI" id="CHEBI:58223"/>
        <dbReference type="ChEBI" id="CHEBI:61387"/>
        <dbReference type="ChEBI" id="CHEBI:61388"/>
        <dbReference type="EC" id="2.4.1.227"/>
    </reaction>
</comment>
<evidence type="ECO:0000256" key="9">
    <source>
        <dbReference type="ARBA" id="ARBA00023316"/>
    </source>
</evidence>
<keyword evidence="7 10" id="KW-0472">Membrane</keyword>
<dbReference type="GO" id="GO:0071555">
    <property type="term" value="P:cell wall organization"/>
    <property type="evidence" value="ECO:0007669"/>
    <property type="project" value="UniProtKB-KW"/>
</dbReference>
<evidence type="ECO:0000256" key="2">
    <source>
        <dbReference type="ARBA" id="ARBA00022618"/>
    </source>
</evidence>
<dbReference type="InterPro" id="IPR007235">
    <property type="entry name" value="Glyco_trans_28_C"/>
</dbReference>
<evidence type="ECO:0000256" key="8">
    <source>
        <dbReference type="ARBA" id="ARBA00023306"/>
    </source>
</evidence>
<comment type="caution">
    <text evidence="13">The sequence shown here is derived from an EMBL/GenBank/DDBJ whole genome shotgun (WGS) entry which is preliminary data.</text>
</comment>
<dbReference type="PANTHER" id="PTHR21015:SF22">
    <property type="entry name" value="GLYCOSYLTRANSFERASE"/>
    <property type="match status" value="1"/>
</dbReference>
<dbReference type="PANTHER" id="PTHR21015">
    <property type="entry name" value="UDP-N-ACETYLGLUCOSAMINE--N-ACETYLMURAMYL-(PENTAPEPTIDE) PYROPHOSPHORYL-UNDECAPRENOL N-ACETYLGLUCOSAMINE TRANSFERASE 1"/>
    <property type="match status" value="1"/>
</dbReference>
<dbReference type="NCBIfam" id="TIGR01133">
    <property type="entry name" value="murG"/>
    <property type="match status" value="1"/>
</dbReference>
<feature type="binding site" evidence="10">
    <location>
        <position position="248"/>
    </location>
    <ligand>
        <name>UDP-N-acetyl-alpha-D-glucosamine</name>
        <dbReference type="ChEBI" id="CHEBI:57705"/>
    </ligand>
</feature>
<keyword evidence="3 10" id="KW-0328">Glycosyltransferase</keyword>
<evidence type="ECO:0000256" key="10">
    <source>
        <dbReference type="HAMAP-Rule" id="MF_00033"/>
    </source>
</evidence>
<dbReference type="EMBL" id="JAOVZO020000012">
    <property type="protein sequence ID" value="MDC8012588.1"/>
    <property type="molecule type" value="Genomic_DNA"/>
</dbReference>
<keyword evidence="4 10" id="KW-0808">Transferase</keyword>
<evidence type="ECO:0000256" key="4">
    <source>
        <dbReference type="ARBA" id="ARBA00022679"/>
    </source>
</evidence>
<dbReference type="Proteomes" id="UP001139971">
    <property type="component" value="Unassembled WGS sequence"/>
</dbReference>
<keyword evidence="2 10" id="KW-0132">Cell division</keyword>
<gene>
    <name evidence="10 13" type="primary">murG</name>
    <name evidence="13" type="ORF">OD750_008505</name>
</gene>
<comment type="pathway">
    <text evidence="10">Cell wall biogenesis; peptidoglycan biosynthesis.</text>
</comment>
<evidence type="ECO:0000256" key="3">
    <source>
        <dbReference type="ARBA" id="ARBA00022676"/>
    </source>
</evidence>
<evidence type="ECO:0000256" key="1">
    <source>
        <dbReference type="ARBA" id="ARBA00022475"/>
    </source>
</evidence>
<keyword evidence="8 10" id="KW-0131">Cell cycle</keyword>
<accession>A0A9X3YKW5</accession>
<dbReference type="EC" id="2.4.1.227" evidence="10"/>
<proteinExistence type="inferred from homology"/>
<evidence type="ECO:0000256" key="7">
    <source>
        <dbReference type="ARBA" id="ARBA00023136"/>
    </source>
</evidence>
<evidence type="ECO:0000259" key="12">
    <source>
        <dbReference type="Pfam" id="PF04101"/>
    </source>
</evidence>
<evidence type="ECO:0000313" key="13">
    <source>
        <dbReference type="EMBL" id="MDC8012588.1"/>
    </source>
</evidence>
<dbReference type="HAMAP" id="MF_00033">
    <property type="entry name" value="MurG"/>
    <property type="match status" value="1"/>
</dbReference>
<organism evidence="13 14">
    <name type="scientific">Tahibacter soli</name>
    <dbReference type="NCBI Taxonomy" id="2983605"/>
    <lineage>
        <taxon>Bacteria</taxon>
        <taxon>Pseudomonadati</taxon>
        <taxon>Pseudomonadota</taxon>
        <taxon>Gammaproteobacteria</taxon>
        <taxon>Lysobacterales</taxon>
        <taxon>Rhodanobacteraceae</taxon>
        <taxon>Tahibacter</taxon>
    </lineage>
</organism>
<evidence type="ECO:0000256" key="5">
    <source>
        <dbReference type="ARBA" id="ARBA00022960"/>
    </source>
</evidence>
<evidence type="ECO:0000313" key="14">
    <source>
        <dbReference type="Proteomes" id="UP001139971"/>
    </source>
</evidence>
<keyword evidence="5 10" id="KW-0133">Cell shape</keyword>